<keyword evidence="1" id="KW-0472">Membrane</keyword>
<name>A0A512IUA7_9HYPH</name>
<feature type="transmembrane region" description="Helical" evidence="1">
    <location>
        <begin position="19"/>
        <end position="37"/>
    </location>
</feature>
<evidence type="ECO:0000313" key="3">
    <source>
        <dbReference type="Proteomes" id="UP000321258"/>
    </source>
</evidence>
<organism evidence="2 3">
    <name type="scientific">Methylobacterium haplocladii</name>
    <dbReference type="NCBI Taxonomy" id="1176176"/>
    <lineage>
        <taxon>Bacteria</taxon>
        <taxon>Pseudomonadati</taxon>
        <taxon>Pseudomonadota</taxon>
        <taxon>Alphaproteobacteria</taxon>
        <taxon>Hyphomicrobiales</taxon>
        <taxon>Methylobacteriaceae</taxon>
        <taxon>Methylobacterium</taxon>
    </lineage>
</organism>
<dbReference type="AlphaFoldDB" id="A0A512IUA7"/>
<dbReference type="Proteomes" id="UP000321258">
    <property type="component" value="Unassembled WGS sequence"/>
</dbReference>
<comment type="caution">
    <text evidence="2">The sequence shown here is derived from an EMBL/GenBank/DDBJ whole genome shotgun (WGS) entry which is preliminary data.</text>
</comment>
<proteinExistence type="predicted"/>
<sequence length="40" mass="4120">MTPTDANSAGRSAWVARRLADVLILAAGIALALPLIVPFS</sequence>
<dbReference type="RefSeq" id="WP_280178007.1">
    <property type="nucleotide sequence ID" value="NZ_BJZT01000041.1"/>
</dbReference>
<protein>
    <submittedName>
        <fullName evidence="2">Uncharacterized protein</fullName>
    </submittedName>
</protein>
<dbReference type="EMBL" id="BJZT01000041">
    <property type="protein sequence ID" value="GEP01271.1"/>
    <property type="molecule type" value="Genomic_DNA"/>
</dbReference>
<keyword evidence="1" id="KW-1133">Transmembrane helix</keyword>
<reference evidence="2 3" key="1">
    <citation type="submission" date="2019-07" db="EMBL/GenBank/DDBJ databases">
        <title>Whole genome shotgun sequence of Methylobacterium haplocladii NBRC 107714.</title>
        <authorList>
            <person name="Hosoyama A."/>
            <person name="Uohara A."/>
            <person name="Ohji S."/>
            <person name="Ichikawa N."/>
        </authorList>
    </citation>
    <scope>NUCLEOTIDE SEQUENCE [LARGE SCALE GENOMIC DNA]</scope>
    <source>
        <strain evidence="2 3">NBRC 107714</strain>
    </source>
</reference>
<gene>
    <name evidence="2" type="ORF">MHA02_36580</name>
</gene>
<keyword evidence="1" id="KW-0812">Transmembrane</keyword>
<accession>A0A512IUA7</accession>
<evidence type="ECO:0000256" key="1">
    <source>
        <dbReference type="SAM" id="Phobius"/>
    </source>
</evidence>
<keyword evidence="3" id="KW-1185">Reference proteome</keyword>
<evidence type="ECO:0000313" key="2">
    <source>
        <dbReference type="EMBL" id="GEP01271.1"/>
    </source>
</evidence>